<dbReference type="Gene3D" id="3.90.176.10">
    <property type="entry name" value="Toxin ADP-ribosyltransferase, Chain A, domain 1"/>
    <property type="match status" value="1"/>
</dbReference>
<keyword evidence="3" id="KW-1185">Reference proteome</keyword>
<dbReference type="SUPFAM" id="SSF56399">
    <property type="entry name" value="ADP-ribosylation"/>
    <property type="match status" value="1"/>
</dbReference>
<proteinExistence type="predicted"/>
<evidence type="ECO:0000313" key="3">
    <source>
        <dbReference type="Proteomes" id="UP000016567"/>
    </source>
</evidence>
<dbReference type="RefSeq" id="WP_021707996.1">
    <property type="nucleotide sequence ID" value="NZ_BAOB01000215.1"/>
</dbReference>
<protein>
    <recommendedName>
        <fullName evidence="1">ADP ribosyltransferase domain-containing protein</fullName>
    </recommendedName>
</protein>
<dbReference type="PROSITE" id="PS51996">
    <property type="entry name" value="TR_MART"/>
    <property type="match status" value="1"/>
</dbReference>
<evidence type="ECO:0000259" key="1">
    <source>
        <dbReference type="Pfam" id="PF03496"/>
    </source>
</evidence>
<feature type="domain" description="ADP ribosyltransferase" evidence="1">
    <location>
        <begin position="45"/>
        <end position="210"/>
    </location>
</feature>
<organism evidence="2 3">
    <name type="scientific">Vibrio azureus NBRC 104587</name>
    <dbReference type="NCBI Taxonomy" id="1219077"/>
    <lineage>
        <taxon>Bacteria</taxon>
        <taxon>Pseudomonadati</taxon>
        <taxon>Pseudomonadota</taxon>
        <taxon>Gammaproteobacteria</taxon>
        <taxon>Vibrionales</taxon>
        <taxon>Vibrionaceae</taxon>
        <taxon>Vibrio</taxon>
    </lineage>
</organism>
<sequence length="251" mass="28301">MSHQIYALIVLALFSVSVVANPLDALKEPLRSQQQIASHAERFSQWANQARGWRFKLLTESEREALEDFSISGYKVTNDYLRLSGSADWGSTASSAKEFVNKVKSGMRKLPRYKGIAYRGSWIKQSLMDKLRVGDVVVEPAFTSTTVIPEVAKRFAIVRPQTTAPIQRVWLAVDIKKQGKVLAGLSEFSREGEVLLPPNTYFRVTHIENFHKTSLIAVETVTADKAMHEDIYNLFTGEKVKPSFWQAYICG</sequence>
<dbReference type="AlphaFoldDB" id="U3BY13"/>
<reference evidence="2 3" key="1">
    <citation type="submission" date="2013-09" db="EMBL/GenBank/DDBJ databases">
        <title>Whole genome shotgun sequence of Vibrio azureus NBRC 104587.</title>
        <authorList>
            <person name="Isaki S."/>
            <person name="Hosoyama A."/>
            <person name="Numata M."/>
            <person name="Hashimoto M."/>
            <person name="Hosoyama Y."/>
            <person name="Tsuchikane K."/>
            <person name="Noguchi M."/>
            <person name="Hirakata S."/>
            <person name="Ichikawa N."/>
            <person name="Ohji S."/>
            <person name="Yamazoe A."/>
            <person name="Fujita N."/>
        </authorList>
    </citation>
    <scope>NUCLEOTIDE SEQUENCE [LARGE SCALE GENOMIC DNA]</scope>
    <source>
        <strain evidence="2 3">NBRC 104587</strain>
    </source>
</reference>
<name>U3BY13_9VIBR</name>
<dbReference type="STRING" id="1219077.VAZ01S_005_00140"/>
<accession>U3BY13</accession>
<comment type="caution">
    <text evidence="2">The sequence shown here is derived from an EMBL/GenBank/DDBJ whole genome shotgun (WGS) entry which is preliminary data.</text>
</comment>
<dbReference type="Pfam" id="PF03496">
    <property type="entry name" value="ADPrib_exo_Tox"/>
    <property type="match status" value="1"/>
</dbReference>
<dbReference type="GO" id="GO:0005576">
    <property type="term" value="C:extracellular region"/>
    <property type="evidence" value="ECO:0007669"/>
    <property type="project" value="InterPro"/>
</dbReference>
<dbReference type="OrthoDB" id="6400139at2"/>
<evidence type="ECO:0000313" key="2">
    <source>
        <dbReference type="EMBL" id="GAD74214.1"/>
    </source>
</evidence>
<dbReference type="EMBL" id="BATL01000005">
    <property type="protein sequence ID" value="GAD74214.1"/>
    <property type="molecule type" value="Genomic_DNA"/>
</dbReference>
<dbReference type="Proteomes" id="UP000016567">
    <property type="component" value="Unassembled WGS sequence"/>
</dbReference>
<dbReference type="eggNOG" id="ENOG502ZHGT">
    <property type="taxonomic scope" value="Bacteria"/>
</dbReference>
<dbReference type="InterPro" id="IPR003540">
    <property type="entry name" value="ADP-ribosyltransferase"/>
</dbReference>
<gene>
    <name evidence="2" type="ORF">VAZ01S_005_00140</name>
</gene>